<dbReference type="Proteomes" id="UP000215861">
    <property type="component" value="Unassembled WGS sequence"/>
</dbReference>
<accession>A0A267A9I3</accession>
<dbReference type="InterPro" id="IPR007893">
    <property type="entry name" value="Spore_coat_U/FanG"/>
</dbReference>
<protein>
    <submittedName>
        <fullName evidence="4">Spore coat protein</fullName>
    </submittedName>
</protein>
<evidence type="ECO:0000313" key="3">
    <source>
        <dbReference type="EMBL" id="OZY41212.1"/>
    </source>
</evidence>
<dbReference type="AlphaFoldDB" id="A0A267A9I3"/>
<keyword evidence="4" id="KW-0167">Capsid protein</keyword>
<feature type="signal peptide" evidence="1">
    <location>
        <begin position="1"/>
        <end position="23"/>
    </location>
</feature>
<sequence>MRVLKSTLGFSLLGLMLTGQLQAATTVTGVVNATLTLTSSCLVNGATGATGLDFGNLSFGSTTTFFTEADSQVMASAGGALSIKCSAGTSPVITVGAGAHDGLSTGGTRALSDGNSNYVPYDLYSDSGHNTLVAINGTVAAGPSSGAAQTINLYGKAMGKAGLPAGTYSDVINVSLTF</sequence>
<evidence type="ECO:0000259" key="2">
    <source>
        <dbReference type="Pfam" id="PF05229"/>
    </source>
</evidence>
<dbReference type="SMART" id="SM00972">
    <property type="entry name" value="SCPU"/>
    <property type="match status" value="1"/>
</dbReference>
<evidence type="ECO:0000313" key="6">
    <source>
        <dbReference type="Proteomes" id="UP000216113"/>
    </source>
</evidence>
<dbReference type="Proteomes" id="UP000216113">
    <property type="component" value="Unassembled WGS sequence"/>
</dbReference>
<comment type="caution">
    <text evidence="4">The sequence shown here is derived from an EMBL/GenBank/DDBJ whole genome shotgun (WGS) entry which is preliminary data.</text>
</comment>
<dbReference type="InterPro" id="IPR053167">
    <property type="entry name" value="Spore_coat_component"/>
</dbReference>
<dbReference type="EMBL" id="NQKL01000009">
    <property type="protein sequence ID" value="OZY41212.1"/>
    <property type="molecule type" value="Genomic_DNA"/>
</dbReference>
<evidence type="ECO:0000256" key="1">
    <source>
        <dbReference type="SAM" id="SignalP"/>
    </source>
</evidence>
<keyword evidence="1" id="KW-0732">Signal</keyword>
<dbReference type="RefSeq" id="WP_095029556.1">
    <property type="nucleotide sequence ID" value="NZ_NQKL01000009.1"/>
</dbReference>
<dbReference type="Pfam" id="PF05229">
    <property type="entry name" value="SCPU"/>
    <property type="match status" value="1"/>
</dbReference>
<evidence type="ECO:0000313" key="5">
    <source>
        <dbReference type="Proteomes" id="UP000215861"/>
    </source>
</evidence>
<reference evidence="5 6" key="1">
    <citation type="submission" date="2017-08" db="EMBL/GenBank/DDBJ databases">
        <title>Genomic and metabolic characterisation of spoilage-associated Pseudomonas species.</title>
        <authorList>
            <person name="Stanborough T."/>
            <person name="Fegan N."/>
            <person name="Powell S.M."/>
            <person name="Singh T."/>
            <person name="Tamplin M.L."/>
            <person name="Chandry P.S."/>
        </authorList>
    </citation>
    <scope>NUCLEOTIDE SEQUENCE [LARGE SCALE GENOMIC DNA]</scope>
    <source>
        <strain evidence="4 5">F1801</strain>
        <strain evidence="3 6">F1820</strain>
    </source>
</reference>
<feature type="chain" id="PRO_5011915426" evidence="1">
    <location>
        <begin position="24"/>
        <end position="178"/>
    </location>
</feature>
<proteinExistence type="predicted"/>
<feature type="domain" description="Spore coat protein U/FanG" evidence="2">
    <location>
        <begin position="28"/>
        <end position="174"/>
    </location>
</feature>
<keyword evidence="4" id="KW-0946">Virion</keyword>
<organism evidence="4 5">
    <name type="scientific">Pseudomonas fragi</name>
    <dbReference type="NCBI Taxonomy" id="296"/>
    <lineage>
        <taxon>Bacteria</taxon>
        <taxon>Pseudomonadati</taxon>
        <taxon>Pseudomonadota</taxon>
        <taxon>Gammaproteobacteria</taxon>
        <taxon>Pseudomonadales</taxon>
        <taxon>Pseudomonadaceae</taxon>
        <taxon>Pseudomonas</taxon>
    </lineage>
</organism>
<evidence type="ECO:0000313" key="4">
    <source>
        <dbReference type="EMBL" id="PAA09295.1"/>
    </source>
</evidence>
<dbReference type="EMBL" id="NQKQ01000017">
    <property type="protein sequence ID" value="PAA09295.1"/>
    <property type="molecule type" value="Genomic_DNA"/>
</dbReference>
<name>A0A267A9I3_PSEFR</name>
<dbReference type="PANTHER" id="PTHR37089">
    <property type="entry name" value="PROTEIN U-RELATED"/>
    <property type="match status" value="1"/>
</dbReference>
<gene>
    <name evidence="3" type="ORF">CJF43_13035</name>
    <name evidence="4" type="ORF">CJU81_15670</name>
</gene>
<dbReference type="OrthoDB" id="7011154at2"/>